<accession>A0A1X7BVI8</accession>
<proteinExistence type="predicted"/>
<organism evidence="1 2">
    <name type="scientific">Roseovarius aestuarii</name>
    <dbReference type="NCBI Taxonomy" id="475083"/>
    <lineage>
        <taxon>Bacteria</taxon>
        <taxon>Pseudomonadati</taxon>
        <taxon>Pseudomonadota</taxon>
        <taxon>Alphaproteobacteria</taxon>
        <taxon>Rhodobacterales</taxon>
        <taxon>Roseobacteraceae</taxon>
        <taxon>Roseovarius</taxon>
    </lineage>
</organism>
<dbReference type="Proteomes" id="UP000193224">
    <property type="component" value="Unassembled WGS sequence"/>
</dbReference>
<dbReference type="EMBL" id="FWXB01000015">
    <property type="protein sequence ID" value="SMC13604.1"/>
    <property type="molecule type" value="Genomic_DNA"/>
</dbReference>
<name>A0A1X7BVI8_9RHOB</name>
<dbReference type="AlphaFoldDB" id="A0A1X7BVI8"/>
<reference evidence="1 2" key="1">
    <citation type="submission" date="2017-03" db="EMBL/GenBank/DDBJ databases">
        <authorList>
            <person name="Afonso C.L."/>
            <person name="Miller P.J."/>
            <person name="Scott M.A."/>
            <person name="Spackman E."/>
            <person name="Goraichik I."/>
            <person name="Dimitrov K.M."/>
            <person name="Suarez D.L."/>
            <person name="Swayne D.E."/>
        </authorList>
    </citation>
    <scope>NUCLEOTIDE SEQUENCE [LARGE SCALE GENOMIC DNA]</scope>
    <source>
        <strain evidence="1 2">CECT 7745</strain>
    </source>
</reference>
<gene>
    <name evidence="1" type="ORF">ROA7745_03461</name>
</gene>
<keyword evidence="2" id="KW-1185">Reference proteome</keyword>
<evidence type="ECO:0000313" key="2">
    <source>
        <dbReference type="Proteomes" id="UP000193224"/>
    </source>
</evidence>
<protein>
    <submittedName>
        <fullName evidence="1">Uncharacterized protein</fullName>
    </submittedName>
</protein>
<evidence type="ECO:0000313" key="1">
    <source>
        <dbReference type="EMBL" id="SMC13604.1"/>
    </source>
</evidence>
<sequence>MLKSMFCKSVRVKVKSMSESYFLKHALSVCDFCIAVLGCVRAPEPCRAVALGHTTRSDDWLRMRPTD</sequence>